<dbReference type="PROSITE" id="PS51198">
    <property type="entry name" value="UVRD_HELICASE_ATP_BIND"/>
    <property type="match status" value="1"/>
</dbReference>
<organism evidence="19 20">
    <name type="scientific">Brachybacterium alimentarium</name>
    <dbReference type="NCBI Taxonomy" id="47845"/>
    <lineage>
        <taxon>Bacteria</taxon>
        <taxon>Bacillati</taxon>
        <taxon>Actinomycetota</taxon>
        <taxon>Actinomycetes</taxon>
        <taxon>Micrococcales</taxon>
        <taxon>Dermabacteraceae</taxon>
        <taxon>Brachybacterium</taxon>
    </lineage>
</organism>
<comment type="catalytic activity">
    <reaction evidence="12">
        <text>Couples ATP hydrolysis with the unwinding of duplex DNA by translocating in the 3'-5' direction.</text>
        <dbReference type="EC" id="5.6.2.4"/>
    </reaction>
</comment>
<keyword evidence="8 15" id="KW-0067">ATP-binding</keyword>
<sequence length="1092" mass="118431">MSFTLINASAGSGKTYTLTRLLAERLEEGLDPSQVIATTFTVKAADELSQRVRSTLLDRQQVEAARGIDSALISTVNSVAGRLVTEYALDAGISPDVQVLDDTTQKATFAAAIDRTTAAAGVRWAAMLARTEHDGDEKDTGFAFAHRKQAWRGRVKDVADTARTNLLSAEDLRAAAPASWEEFRAAAHLPEPGEDLRGRWLHELGQRIGDFAQDIQASVDDSGNPVKGGPIAPRSVNKARTDLEALRRSERTLRDRDRAPWSSWLRLAGGTFGAPAKKALEPLAAEIEEGFAQTPAWQQDLQDLIALVLDVAAESLEAYETYKRELGLIDFIDQEVRALRLLQESPRVRASIASRFRLLAVDEFQDTSPIQLALFLELSQLIEDKIWVGDPKQAIYGFRDADPRLMRDIIDALEGGGTVFGTGEVQNLSHSWRSQKLLVDFSNAVFAPVFAPDGESLERITLSIPAPRESAAGSGMLEVWEATKNDRRAVSAQKHAAMIAEQIRQRIDQGAFTPGSTAVLVRSNAQRASVVAALQERGVPAAGAAHPLLATREAQMVRAALAVTLDGSDTLALTELVTLLDDHGAHQDWFAQLTAAPDRDARRAVFARWWDDDVLTGLREVRRACIGFTPVEMISALIDALDLPQRIKRWSGQGARRRTLDALRALAHETTERRRAEGSPITLTGLRSELDAWEEGPDLSALPDAVWVGTVHGAKGLEWDHVITYLGGPPKERDHSSGVLVASPGALDVTAPLSGRSLRFWPKVAAPGEVVADLATSAFATRRRDAEAEESGRVHYVALTRAARTSVLAVPGAATVLDSLIQDVDGTGDGMQDGVHLVSWSDDEIAVHGTAAPLPATVTAVNVDELLEEEPQRLPPSGDPLAASDVPLRPSGETSARVTGRFQASAVGSDDALGEVLEPQSIGPVLVHGGGQRWERVGEAVHAYLALPLEHLSAQQRTAAAERLLQRWVVTRTVGAQVLLDAGEAWARFLAAEFPGAEQLTEQPITWWNEDSQVMEGWIDTLLRLPDGSIVLVDHKTYPGDDPVGHVRREYLGQMATYARALAASGTAPDRILVHLPLRGQVVEVRLHDVVR</sequence>
<dbReference type="GO" id="GO:0033202">
    <property type="term" value="C:DNA helicase complex"/>
    <property type="evidence" value="ECO:0007669"/>
    <property type="project" value="TreeGrafter"/>
</dbReference>
<keyword evidence="10" id="KW-0234">DNA repair</keyword>
<gene>
    <name evidence="19" type="ORF">CIK66_03235</name>
</gene>
<dbReference type="PANTHER" id="PTHR11070:SF55">
    <property type="entry name" value="DNA 3'-5' HELICASE"/>
    <property type="match status" value="1"/>
</dbReference>
<evidence type="ECO:0000256" key="12">
    <source>
        <dbReference type="ARBA" id="ARBA00034617"/>
    </source>
</evidence>
<keyword evidence="20" id="KW-1185">Reference proteome</keyword>
<dbReference type="OrthoDB" id="9810135at2"/>
<dbReference type="GO" id="GO:0004527">
    <property type="term" value="F:exonuclease activity"/>
    <property type="evidence" value="ECO:0007669"/>
    <property type="project" value="UniProtKB-KW"/>
</dbReference>
<comment type="similarity">
    <text evidence="1">Belongs to the helicase family. UvrD subfamily.</text>
</comment>
<feature type="domain" description="UvrD-like helicase ATP-binding" evidence="17">
    <location>
        <begin position="1"/>
        <end position="435"/>
    </location>
</feature>
<evidence type="ECO:0000256" key="10">
    <source>
        <dbReference type="ARBA" id="ARBA00023204"/>
    </source>
</evidence>
<dbReference type="GO" id="GO:0005524">
    <property type="term" value="F:ATP binding"/>
    <property type="evidence" value="ECO:0007669"/>
    <property type="project" value="UniProtKB-UniRule"/>
</dbReference>
<keyword evidence="7 19" id="KW-0269">Exonuclease</keyword>
<evidence type="ECO:0000256" key="14">
    <source>
        <dbReference type="ARBA" id="ARBA00048988"/>
    </source>
</evidence>
<evidence type="ECO:0000256" key="11">
    <source>
        <dbReference type="ARBA" id="ARBA00023235"/>
    </source>
</evidence>
<feature type="region of interest" description="Disordered" evidence="16">
    <location>
        <begin position="870"/>
        <end position="894"/>
    </location>
</feature>
<dbReference type="PANTHER" id="PTHR11070">
    <property type="entry name" value="UVRD / RECB / PCRA DNA HELICASE FAMILY MEMBER"/>
    <property type="match status" value="1"/>
</dbReference>
<dbReference type="GO" id="GO:0043138">
    <property type="term" value="F:3'-5' DNA helicase activity"/>
    <property type="evidence" value="ECO:0007669"/>
    <property type="project" value="UniProtKB-EC"/>
</dbReference>
<dbReference type="InterPro" id="IPR038726">
    <property type="entry name" value="PDDEXK_AddAB-type"/>
</dbReference>
<dbReference type="Gene3D" id="3.90.320.10">
    <property type="match status" value="1"/>
</dbReference>
<keyword evidence="6 15" id="KW-0347">Helicase</keyword>
<dbReference type="EMBL" id="NRGR01000005">
    <property type="protein sequence ID" value="PCC40789.1"/>
    <property type="molecule type" value="Genomic_DNA"/>
</dbReference>
<dbReference type="Gene3D" id="3.40.50.300">
    <property type="entry name" value="P-loop containing nucleotide triphosphate hydrolases"/>
    <property type="match status" value="4"/>
</dbReference>
<evidence type="ECO:0000256" key="8">
    <source>
        <dbReference type="ARBA" id="ARBA00022840"/>
    </source>
</evidence>
<dbReference type="RefSeq" id="WP_096196525.1">
    <property type="nucleotide sequence ID" value="NZ_NRGR01000005.1"/>
</dbReference>
<dbReference type="InterPro" id="IPR013986">
    <property type="entry name" value="DExx_box_DNA_helicase_dom_sf"/>
</dbReference>
<evidence type="ECO:0000256" key="2">
    <source>
        <dbReference type="ARBA" id="ARBA00022722"/>
    </source>
</evidence>
<keyword evidence="11" id="KW-0413">Isomerase</keyword>
<keyword evidence="4" id="KW-0227">DNA damage</keyword>
<evidence type="ECO:0000256" key="3">
    <source>
        <dbReference type="ARBA" id="ARBA00022741"/>
    </source>
</evidence>
<dbReference type="AlphaFoldDB" id="A0A2A3YNI6"/>
<feature type="domain" description="UvrD-like helicase C-terminal" evidence="18">
    <location>
        <begin position="447"/>
        <end position="716"/>
    </location>
</feature>
<comment type="caution">
    <text evidence="19">The sequence shown here is derived from an EMBL/GenBank/DDBJ whole genome shotgun (WGS) entry which is preliminary data.</text>
</comment>
<evidence type="ECO:0000256" key="5">
    <source>
        <dbReference type="ARBA" id="ARBA00022801"/>
    </source>
</evidence>
<evidence type="ECO:0000256" key="15">
    <source>
        <dbReference type="PROSITE-ProRule" id="PRU00560"/>
    </source>
</evidence>
<evidence type="ECO:0000259" key="17">
    <source>
        <dbReference type="PROSITE" id="PS51198"/>
    </source>
</evidence>
<evidence type="ECO:0000256" key="1">
    <source>
        <dbReference type="ARBA" id="ARBA00009922"/>
    </source>
</evidence>
<dbReference type="GO" id="GO:0000725">
    <property type="term" value="P:recombinational repair"/>
    <property type="evidence" value="ECO:0007669"/>
    <property type="project" value="TreeGrafter"/>
</dbReference>
<keyword evidence="9" id="KW-0238">DNA-binding</keyword>
<comment type="catalytic activity">
    <reaction evidence="14">
        <text>ATP + H2O = ADP + phosphate + H(+)</text>
        <dbReference type="Rhea" id="RHEA:13065"/>
        <dbReference type="ChEBI" id="CHEBI:15377"/>
        <dbReference type="ChEBI" id="CHEBI:15378"/>
        <dbReference type="ChEBI" id="CHEBI:30616"/>
        <dbReference type="ChEBI" id="CHEBI:43474"/>
        <dbReference type="ChEBI" id="CHEBI:456216"/>
        <dbReference type="EC" id="5.6.2.4"/>
    </reaction>
</comment>
<evidence type="ECO:0000313" key="20">
    <source>
        <dbReference type="Proteomes" id="UP000218598"/>
    </source>
</evidence>
<evidence type="ECO:0000256" key="9">
    <source>
        <dbReference type="ARBA" id="ARBA00023125"/>
    </source>
</evidence>
<dbReference type="InterPro" id="IPR014017">
    <property type="entry name" value="DNA_helicase_UvrD-like_C"/>
</dbReference>
<reference evidence="19 20" key="1">
    <citation type="journal article" date="2017" name="Elife">
        <title>Extensive horizontal gene transfer in cheese-associated bacteria.</title>
        <authorList>
            <person name="Bonham K.S."/>
            <person name="Wolfe B.E."/>
            <person name="Dutton R.J."/>
        </authorList>
    </citation>
    <scope>NUCLEOTIDE SEQUENCE [LARGE SCALE GENOMIC DNA]</scope>
    <source>
        <strain evidence="19 20">341_9</strain>
    </source>
</reference>
<keyword evidence="5 15" id="KW-0378">Hydrolase</keyword>
<evidence type="ECO:0000256" key="16">
    <source>
        <dbReference type="SAM" id="MobiDB-lite"/>
    </source>
</evidence>
<keyword evidence="3 15" id="KW-0547">Nucleotide-binding</keyword>
<dbReference type="InterPro" id="IPR000212">
    <property type="entry name" value="DNA_helicase_UvrD/REP"/>
</dbReference>
<dbReference type="GO" id="GO:0005829">
    <property type="term" value="C:cytosol"/>
    <property type="evidence" value="ECO:0007669"/>
    <property type="project" value="TreeGrafter"/>
</dbReference>
<dbReference type="Gene3D" id="1.10.10.160">
    <property type="match status" value="1"/>
</dbReference>
<proteinExistence type="inferred from homology"/>
<dbReference type="Proteomes" id="UP000218598">
    <property type="component" value="Unassembled WGS sequence"/>
</dbReference>
<dbReference type="SUPFAM" id="SSF52540">
    <property type="entry name" value="P-loop containing nucleoside triphosphate hydrolases"/>
    <property type="match status" value="1"/>
</dbReference>
<keyword evidence="2" id="KW-0540">Nuclease</keyword>
<evidence type="ECO:0000313" key="19">
    <source>
        <dbReference type="EMBL" id="PCC40789.1"/>
    </source>
</evidence>
<dbReference type="InterPro" id="IPR027417">
    <property type="entry name" value="P-loop_NTPase"/>
</dbReference>
<dbReference type="GO" id="GO:0003677">
    <property type="term" value="F:DNA binding"/>
    <property type="evidence" value="ECO:0007669"/>
    <property type="project" value="UniProtKB-KW"/>
</dbReference>
<evidence type="ECO:0000256" key="4">
    <source>
        <dbReference type="ARBA" id="ARBA00022763"/>
    </source>
</evidence>
<dbReference type="Pfam" id="PF12705">
    <property type="entry name" value="PDDEXK_1"/>
    <property type="match status" value="1"/>
</dbReference>
<name>A0A2A3YNI6_9MICO</name>
<dbReference type="GO" id="GO:0016887">
    <property type="term" value="F:ATP hydrolysis activity"/>
    <property type="evidence" value="ECO:0007669"/>
    <property type="project" value="RHEA"/>
</dbReference>
<accession>A0A2A3YNI6</accession>
<protein>
    <recommendedName>
        <fullName evidence="13">DNA 3'-5' helicase</fullName>
        <ecNumber evidence="13">5.6.2.4</ecNumber>
    </recommendedName>
</protein>
<dbReference type="InterPro" id="IPR014016">
    <property type="entry name" value="UvrD-like_ATP-bd"/>
</dbReference>
<dbReference type="Pfam" id="PF00580">
    <property type="entry name" value="UvrD-helicase"/>
    <property type="match status" value="1"/>
</dbReference>
<dbReference type="EC" id="5.6.2.4" evidence="13"/>
<evidence type="ECO:0000256" key="7">
    <source>
        <dbReference type="ARBA" id="ARBA00022839"/>
    </source>
</evidence>
<feature type="binding site" evidence="15">
    <location>
        <begin position="8"/>
        <end position="15"/>
    </location>
    <ligand>
        <name>ATP</name>
        <dbReference type="ChEBI" id="CHEBI:30616"/>
    </ligand>
</feature>
<evidence type="ECO:0000256" key="6">
    <source>
        <dbReference type="ARBA" id="ARBA00022806"/>
    </source>
</evidence>
<dbReference type="PROSITE" id="PS51217">
    <property type="entry name" value="UVRD_HELICASE_CTER"/>
    <property type="match status" value="1"/>
</dbReference>
<dbReference type="InterPro" id="IPR011604">
    <property type="entry name" value="PDDEXK-like_dom_sf"/>
</dbReference>
<evidence type="ECO:0000256" key="13">
    <source>
        <dbReference type="ARBA" id="ARBA00034808"/>
    </source>
</evidence>
<evidence type="ECO:0000259" key="18">
    <source>
        <dbReference type="PROSITE" id="PS51217"/>
    </source>
</evidence>